<evidence type="ECO:0000256" key="1">
    <source>
        <dbReference type="SAM" id="MobiDB-lite"/>
    </source>
</evidence>
<feature type="compositionally biased region" description="Basic residues" evidence="1">
    <location>
        <begin position="145"/>
        <end position="163"/>
    </location>
</feature>
<feature type="compositionally biased region" description="Pro residues" evidence="1">
    <location>
        <begin position="100"/>
        <end position="113"/>
    </location>
</feature>
<feature type="compositionally biased region" description="Basic and acidic residues" evidence="1">
    <location>
        <begin position="119"/>
        <end position="129"/>
    </location>
</feature>
<organism evidence="2 3">
    <name type="scientific">Echinostoma caproni</name>
    <dbReference type="NCBI Taxonomy" id="27848"/>
    <lineage>
        <taxon>Eukaryota</taxon>
        <taxon>Metazoa</taxon>
        <taxon>Spiralia</taxon>
        <taxon>Lophotrochozoa</taxon>
        <taxon>Platyhelminthes</taxon>
        <taxon>Trematoda</taxon>
        <taxon>Digenea</taxon>
        <taxon>Plagiorchiida</taxon>
        <taxon>Echinostomata</taxon>
        <taxon>Echinostomatoidea</taxon>
        <taxon>Echinostomatidae</taxon>
        <taxon>Echinostoma</taxon>
    </lineage>
</organism>
<dbReference type="OrthoDB" id="6282222at2759"/>
<sequence length="172" mass="18959">MQQALDAYERELRREAKRRLELSASGVSATSNDPEFWLGVAKRQTGSDRWGHDGWEELQRPGPPAISESFLSYSSESKNKDVSVKTSVPKLPVARVTAPPSAPSPPLPSPPPSIITTKSSDKTVPKKTETVPISVRSPVSDHGKSQKRSKKEKKKSQKDKRTKLSGEVTVTW</sequence>
<evidence type="ECO:0000313" key="3">
    <source>
        <dbReference type="Proteomes" id="UP000272942"/>
    </source>
</evidence>
<evidence type="ECO:0000313" key="2">
    <source>
        <dbReference type="EMBL" id="VDP90800.1"/>
    </source>
</evidence>
<protein>
    <submittedName>
        <fullName evidence="2">Uncharacterized protein</fullName>
    </submittedName>
</protein>
<feature type="compositionally biased region" description="Low complexity" evidence="1">
    <location>
        <begin position="67"/>
        <end position="76"/>
    </location>
</feature>
<proteinExistence type="predicted"/>
<accession>A0A3P8HJ51</accession>
<reference evidence="2 3" key="1">
    <citation type="submission" date="2018-11" db="EMBL/GenBank/DDBJ databases">
        <authorList>
            <consortium name="Pathogen Informatics"/>
        </authorList>
    </citation>
    <scope>NUCLEOTIDE SEQUENCE [LARGE SCALE GENOMIC DNA]</scope>
    <source>
        <strain evidence="2 3">Egypt</strain>
    </source>
</reference>
<name>A0A3P8HJ51_9TREM</name>
<feature type="region of interest" description="Disordered" evidence="1">
    <location>
        <begin position="45"/>
        <end position="172"/>
    </location>
</feature>
<feature type="compositionally biased region" description="Basic and acidic residues" evidence="1">
    <location>
        <begin position="45"/>
        <end position="59"/>
    </location>
</feature>
<gene>
    <name evidence="2" type="ORF">ECPE_LOCUS13528</name>
</gene>
<keyword evidence="3" id="KW-1185">Reference proteome</keyword>
<dbReference type="AlphaFoldDB" id="A0A3P8HJ51"/>
<dbReference type="EMBL" id="UZAN01055316">
    <property type="protein sequence ID" value="VDP90800.1"/>
    <property type="molecule type" value="Genomic_DNA"/>
</dbReference>
<dbReference type="Proteomes" id="UP000272942">
    <property type="component" value="Unassembled WGS sequence"/>
</dbReference>